<reference evidence="2" key="1">
    <citation type="journal article" date="2019" name="Sci. Rep.">
        <title>Draft genome of Tanacetum cinerariifolium, the natural source of mosquito coil.</title>
        <authorList>
            <person name="Yamashiro T."/>
            <person name="Shiraishi A."/>
            <person name="Satake H."/>
            <person name="Nakayama K."/>
        </authorList>
    </citation>
    <scope>NUCLEOTIDE SEQUENCE</scope>
</reference>
<protein>
    <submittedName>
        <fullName evidence="2">Nucleotide-binding alpha-beta plait domain-containing protein</fullName>
    </submittedName>
</protein>
<accession>A0A699SWH2</accession>
<proteinExistence type="predicted"/>
<feature type="non-terminal residue" evidence="2">
    <location>
        <position position="144"/>
    </location>
</feature>
<organism evidence="2">
    <name type="scientific">Tanacetum cinerariifolium</name>
    <name type="common">Dalmatian daisy</name>
    <name type="synonym">Chrysanthemum cinerariifolium</name>
    <dbReference type="NCBI Taxonomy" id="118510"/>
    <lineage>
        <taxon>Eukaryota</taxon>
        <taxon>Viridiplantae</taxon>
        <taxon>Streptophyta</taxon>
        <taxon>Embryophyta</taxon>
        <taxon>Tracheophyta</taxon>
        <taxon>Spermatophyta</taxon>
        <taxon>Magnoliopsida</taxon>
        <taxon>eudicotyledons</taxon>
        <taxon>Gunneridae</taxon>
        <taxon>Pentapetalae</taxon>
        <taxon>asterids</taxon>
        <taxon>campanulids</taxon>
        <taxon>Asterales</taxon>
        <taxon>Asteraceae</taxon>
        <taxon>Asteroideae</taxon>
        <taxon>Anthemideae</taxon>
        <taxon>Anthemidinae</taxon>
        <taxon>Tanacetum</taxon>
    </lineage>
</organism>
<name>A0A699SWH2_TANCI</name>
<evidence type="ECO:0000256" key="1">
    <source>
        <dbReference type="SAM" id="MobiDB-lite"/>
    </source>
</evidence>
<sequence length="144" mass="15513">MVFDDGSVKPSVVENSSGNQGNKSEDRFNLYSLLNKNKGEKNKDSNCSESLKFLPGFTPSMEKEVGCNMDKPKLNCDNLNGGASNQGDHVNAGIDNLYSKREGTESVGLGRFKKGDALHTGGSILTVMDELIKVGQTMGFKMDG</sequence>
<comment type="caution">
    <text evidence="2">The sequence shown here is derived from an EMBL/GenBank/DDBJ whole genome shotgun (WGS) entry which is preliminary data.</text>
</comment>
<dbReference type="AlphaFoldDB" id="A0A699SWH2"/>
<evidence type="ECO:0000313" key="2">
    <source>
        <dbReference type="EMBL" id="GFD01006.1"/>
    </source>
</evidence>
<gene>
    <name evidence="2" type="ORF">Tci_872975</name>
</gene>
<dbReference type="EMBL" id="BKCJ011188519">
    <property type="protein sequence ID" value="GFD01006.1"/>
    <property type="molecule type" value="Genomic_DNA"/>
</dbReference>
<feature type="region of interest" description="Disordered" evidence="1">
    <location>
        <begin position="1"/>
        <end position="27"/>
    </location>
</feature>
<feature type="compositionally biased region" description="Polar residues" evidence="1">
    <location>
        <begin position="13"/>
        <end position="22"/>
    </location>
</feature>